<accession>R0KFU6</accession>
<dbReference type="HOGENOM" id="CLU_1526095_0_0_1"/>
<dbReference type="Proteomes" id="UP000016935">
    <property type="component" value="Unassembled WGS sequence"/>
</dbReference>
<reference evidence="2 3" key="2">
    <citation type="journal article" date="2013" name="PLoS Genet.">
        <title>Comparative genome structure, secondary metabolite, and effector coding capacity across Cochliobolus pathogens.</title>
        <authorList>
            <person name="Condon B.J."/>
            <person name="Leng Y."/>
            <person name="Wu D."/>
            <person name="Bushley K.E."/>
            <person name="Ohm R.A."/>
            <person name="Otillar R."/>
            <person name="Martin J."/>
            <person name="Schackwitz W."/>
            <person name="Grimwood J."/>
            <person name="MohdZainudin N."/>
            <person name="Xue C."/>
            <person name="Wang R."/>
            <person name="Manning V.A."/>
            <person name="Dhillon B."/>
            <person name="Tu Z.J."/>
            <person name="Steffenson B.J."/>
            <person name="Salamov A."/>
            <person name="Sun H."/>
            <person name="Lowry S."/>
            <person name="LaButti K."/>
            <person name="Han J."/>
            <person name="Copeland A."/>
            <person name="Lindquist E."/>
            <person name="Barry K."/>
            <person name="Schmutz J."/>
            <person name="Baker S.E."/>
            <person name="Ciuffetti L.M."/>
            <person name="Grigoriev I.V."/>
            <person name="Zhong S."/>
            <person name="Turgeon B.G."/>
        </authorList>
    </citation>
    <scope>NUCLEOTIDE SEQUENCE [LARGE SCALE GENOMIC DNA]</scope>
    <source>
        <strain evidence="3">28A</strain>
    </source>
</reference>
<organism evidence="2 3">
    <name type="scientific">Exserohilum turcicum (strain 28A)</name>
    <name type="common">Northern leaf blight fungus</name>
    <name type="synonym">Setosphaeria turcica</name>
    <dbReference type="NCBI Taxonomy" id="671987"/>
    <lineage>
        <taxon>Eukaryota</taxon>
        <taxon>Fungi</taxon>
        <taxon>Dikarya</taxon>
        <taxon>Ascomycota</taxon>
        <taxon>Pezizomycotina</taxon>
        <taxon>Dothideomycetes</taxon>
        <taxon>Pleosporomycetidae</taxon>
        <taxon>Pleosporales</taxon>
        <taxon>Pleosporineae</taxon>
        <taxon>Pleosporaceae</taxon>
        <taxon>Exserohilum</taxon>
    </lineage>
</organism>
<keyword evidence="3" id="KW-1185">Reference proteome</keyword>
<dbReference type="RefSeq" id="XP_008024056.1">
    <property type="nucleotide sequence ID" value="XM_008025865.1"/>
</dbReference>
<sequence>MCILIPILLIWAISTLASPMQALPELSNITLLARGNPNACPANKYHHPTVSEWENALNLYCERHTPTTISTDSPLVYTYLLNAWDNRPILWIFKVWIDAEVGGHTPIKYGFPLGTQQCKDKFMAMVTQNKGGGMPKVYCEYEDGKWFLGGSYKDVVVKGAWARAIWESRQMRGDRE</sequence>
<dbReference type="eggNOG" id="ENOG502RISG">
    <property type="taxonomic scope" value="Eukaryota"/>
</dbReference>
<dbReference type="AlphaFoldDB" id="R0KFU6"/>
<dbReference type="OrthoDB" id="3657047at2759"/>
<evidence type="ECO:0000256" key="1">
    <source>
        <dbReference type="SAM" id="SignalP"/>
    </source>
</evidence>
<evidence type="ECO:0000313" key="3">
    <source>
        <dbReference type="Proteomes" id="UP000016935"/>
    </source>
</evidence>
<protein>
    <submittedName>
        <fullName evidence="2">Uncharacterized protein</fullName>
    </submittedName>
</protein>
<proteinExistence type="predicted"/>
<reference evidence="2 3" key="1">
    <citation type="journal article" date="2012" name="PLoS Pathog.">
        <title>Diverse lifestyles and strategies of plant pathogenesis encoded in the genomes of eighteen Dothideomycetes fungi.</title>
        <authorList>
            <person name="Ohm R.A."/>
            <person name="Feau N."/>
            <person name="Henrissat B."/>
            <person name="Schoch C.L."/>
            <person name="Horwitz B.A."/>
            <person name="Barry K.W."/>
            <person name="Condon B.J."/>
            <person name="Copeland A.C."/>
            <person name="Dhillon B."/>
            <person name="Glaser F."/>
            <person name="Hesse C.N."/>
            <person name="Kosti I."/>
            <person name="LaButti K."/>
            <person name="Lindquist E.A."/>
            <person name="Lucas S."/>
            <person name="Salamov A.A."/>
            <person name="Bradshaw R.E."/>
            <person name="Ciuffetti L."/>
            <person name="Hamelin R.C."/>
            <person name="Kema G.H.J."/>
            <person name="Lawrence C."/>
            <person name="Scott J.A."/>
            <person name="Spatafora J.W."/>
            <person name="Turgeon B.G."/>
            <person name="de Wit P.J.G.M."/>
            <person name="Zhong S."/>
            <person name="Goodwin S.B."/>
            <person name="Grigoriev I.V."/>
        </authorList>
    </citation>
    <scope>NUCLEOTIDE SEQUENCE [LARGE SCALE GENOMIC DNA]</scope>
    <source>
        <strain evidence="3">28A</strain>
    </source>
</reference>
<dbReference type="EMBL" id="KB908548">
    <property type="protein sequence ID" value="EOA88164.1"/>
    <property type="molecule type" value="Genomic_DNA"/>
</dbReference>
<evidence type="ECO:0000313" key="2">
    <source>
        <dbReference type="EMBL" id="EOA88164.1"/>
    </source>
</evidence>
<dbReference type="GeneID" id="19403152"/>
<name>R0KFU6_EXST2</name>
<gene>
    <name evidence="2" type="ORF">SETTUDRAFT_27619</name>
</gene>
<keyword evidence="1" id="KW-0732">Signal</keyword>
<feature type="signal peptide" evidence="1">
    <location>
        <begin position="1"/>
        <end position="17"/>
    </location>
</feature>
<feature type="chain" id="PRO_5004354191" evidence="1">
    <location>
        <begin position="18"/>
        <end position="176"/>
    </location>
</feature>